<evidence type="ECO:0008006" key="4">
    <source>
        <dbReference type="Google" id="ProtNLM"/>
    </source>
</evidence>
<dbReference type="SUPFAM" id="SSF51735">
    <property type="entry name" value="NAD(P)-binding Rossmann-fold domains"/>
    <property type="match status" value="1"/>
</dbReference>
<reference evidence="3" key="1">
    <citation type="journal article" date="2015" name="Nature">
        <title>Complex archaea that bridge the gap between prokaryotes and eukaryotes.</title>
        <authorList>
            <person name="Spang A."/>
            <person name="Saw J.H."/>
            <person name="Jorgensen S.L."/>
            <person name="Zaremba-Niedzwiedzka K."/>
            <person name="Martijn J."/>
            <person name="Lind A.E."/>
            <person name="van Eijk R."/>
            <person name="Schleper C."/>
            <person name="Guy L."/>
            <person name="Ettema T.J."/>
        </authorList>
    </citation>
    <scope>NUCLEOTIDE SEQUENCE</scope>
</reference>
<dbReference type="EMBL" id="LAZR01037497">
    <property type="protein sequence ID" value="KKL22044.1"/>
    <property type="molecule type" value="Genomic_DNA"/>
</dbReference>
<evidence type="ECO:0000313" key="3">
    <source>
        <dbReference type="EMBL" id="KKL22044.1"/>
    </source>
</evidence>
<comment type="caution">
    <text evidence="3">The sequence shown here is derived from an EMBL/GenBank/DDBJ whole genome shotgun (WGS) entry which is preliminary data.</text>
</comment>
<dbReference type="InterPro" id="IPR002347">
    <property type="entry name" value="SDR_fam"/>
</dbReference>
<dbReference type="PRINTS" id="PR00081">
    <property type="entry name" value="GDHRDH"/>
</dbReference>
<sequence length="253" mass="27698">SEELGRLGAKVVVADIDPERAQVVASQIPGARAAALDVSVREEVQLLVDQTVTEHGRLDYMFNNAGIPGIGGRTLELGVEPWQRMMEVNLMGVIYGTLAALKVMAEQGSGHIVNTSSMAGLISTAFAAPYTTAKHAVVGMTTSLRTEAETLGVKMSVVCPGLVLTGIFDAVEVVGADKEKVLKMIFGRKEWMMSPERAADIILDGVEKNRAIIIFPFLARFIWWLYRLSPSIFAPLSRKMLRDFEKLAEDYKK</sequence>
<dbReference type="CDD" id="cd05233">
    <property type="entry name" value="SDR_c"/>
    <property type="match status" value="1"/>
</dbReference>
<dbReference type="GO" id="GO:0016491">
    <property type="term" value="F:oxidoreductase activity"/>
    <property type="evidence" value="ECO:0007669"/>
    <property type="project" value="UniProtKB-KW"/>
</dbReference>
<dbReference type="Pfam" id="PF00106">
    <property type="entry name" value="adh_short"/>
    <property type="match status" value="1"/>
</dbReference>
<dbReference type="InterPro" id="IPR020904">
    <property type="entry name" value="Sc_DH/Rdtase_CS"/>
</dbReference>
<evidence type="ECO:0000256" key="2">
    <source>
        <dbReference type="ARBA" id="ARBA00023002"/>
    </source>
</evidence>
<name>A0A0F9BJH2_9ZZZZ</name>
<organism evidence="3">
    <name type="scientific">marine sediment metagenome</name>
    <dbReference type="NCBI Taxonomy" id="412755"/>
    <lineage>
        <taxon>unclassified sequences</taxon>
        <taxon>metagenomes</taxon>
        <taxon>ecological metagenomes</taxon>
    </lineage>
</organism>
<gene>
    <name evidence="3" type="ORF">LCGC14_2439370</name>
</gene>
<accession>A0A0F9BJH2</accession>
<protein>
    <recommendedName>
        <fullName evidence="4">Short-chain dehydrogenase/reductase SDR</fullName>
    </recommendedName>
</protein>
<dbReference type="InterPro" id="IPR036291">
    <property type="entry name" value="NAD(P)-bd_dom_sf"/>
</dbReference>
<dbReference type="PRINTS" id="PR00080">
    <property type="entry name" value="SDRFAMILY"/>
</dbReference>
<dbReference type="PANTHER" id="PTHR43391">
    <property type="entry name" value="RETINOL DEHYDROGENASE-RELATED"/>
    <property type="match status" value="1"/>
</dbReference>
<dbReference type="PROSITE" id="PS00061">
    <property type="entry name" value="ADH_SHORT"/>
    <property type="match status" value="1"/>
</dbReference>
<dbReference type="Gene3D" id="3.40.50.720">
    <property type="entry name" value="NAD(P)-binding Rossmann-like Domain"/>
    <property type="match status" value="1"/>
</dbReference>
<proteinExistence type="inferred from homology"/>
<evidence type="ECO:0000256" key="1">
    <source>
        <dbReference type="ARBA" id="ARBA00006484"/>
    </source>
</evidence>
<keyword evidence="2" id="KW-0560">Oxidoreductase</keyword>
<dbReference type="AlphaFoldDB" id="A0A0F9BJH2"/>
<comment type="similarity">
    <text evidence="1">Belongs to the short-chain dehydrogenases/reductases (SDR) family.</text>
</comment>
<feature type="non-terminal residue" evidence="3">
    <location>
        <position position="1"/>
    </location>
</feature>
<dbReference type="PANTHER" id="PTHR43391:SF26">
    <property type="entry name" value="BLL7251 PROTEIN"/>
    <property type="match status" value="1"/>
</dbReference>